<accession>Q1YJK8</accession>
<dbReference type="GO" id="GO:0016887">
    <property type="term" value="F:ATP hydrolysis activity"/>
    <property type="evidence" value="ECO:0007669"/>
    <property type="project" value="InterPro"/>
</dbReference>
<dbReference type="PROSITE" id="PS50893">
    <property type="entry name" value="ABC_TRANSPORTER_2"/>
    <property type="match status" value="1"/>
</dbReference>
<dbReference type="EMBL" id="AAPJ01000002">
    <property type="protein sequence ID" value="EAS50865.1"/>
    <property type="molecule type" value="Genomic_DNA"/>
</dbReference>
<feature type="region of interest" description="Disordered" evidence="6">
    <location>
        <begin position="1"/>
        <end position="41"/>
    </location>
</feature>
<organism evidence="8 9">
    <name type="scientific">Aurantimonas manganoxydans (strain ATCC BAA-1229 / DSM 21871 / SI85-9A1)</name>
    <dbReference type="NCBI Taxonomy" id="287752"/>
    <lineage>
        <taxon>Bacteria</taxon>
        <taxon>Pseudomonadati</taxon>
        <taxon>Pseudomonadota</taxon>
        <taxon>Alphaproteobacteria</taxon>
        <taxon>Hyphomicrobiales</taxon>
        <taxon>Aurantimonadaceae</taxon>
        <taxon>Aurantimonas</taxon>
    </lineage>
</organism>
<evidence type="ECO:0000256" key="5">
    <source>
        <dbReference type="ARBA" id="ARBA00022970"/>
    </source>
</evidence>
<dbReference type="PANTHER" id="PTHR43820">
    <property type="entry name" value="HIGH-AFFINITY BRANCHED-CHAIN AMINO ACID TRANSPORT ATP-BINDING PROTEIN LIVF"/>
    <property type="match status" value="1"/>
</dbReference>
<dbReference type="GO" id="GO:0015658">
    <property type="term" value="F:branched-chain amino acid transmembrane transporter activity"/>
    <property type="evidence" value="ECO:0007669"/>
    <property type="project" value="TreeGrafter"/>
</dbReference>
<dbReference type="SUPFAM" id="SSF52540">
    <property type="entry name" value="P-loop containing nucleoside triphosphate hydrolases"/>
    <property type="match status" value="1"/>
</dbReference>
<dbReference type="SMART" id="SM00382">
    <property type="entry name" value="AAA"/>
    <property type="match status" value="1"/>
</dbReference>
<comment type="similarity">
    <text evidence="1">Belongs to the ABC transporter superfamily.</text>
</comment>
<dbReference type="Proteomes" id="UP000000321">
    <property type="component" value="Unassembled WGS sequence"/>
</dbReference>
<sequence length="280" mass="30155">MPTASWCSTGAPSSPKAPRMRSAPTRRSAPSISAAAHRNQSLNKSRQMLELQAIDSFYGDAHILHSVSLTVNEGEIVALVGRNGAGKSTTLKSAMGLVRPRRGSVRYRGADITGLPPYRIARLGLGYVPEDRRIFKDLTVSENLEVGRRVAADADTPWTPARLFDLFPNLGERRGQKGGRLSGGEQQMLSLARTLMGNPRTLLLDEPSEGIAPVIVDAMAAAIRDLKREGLSVLLSEQNLGFARAIADRAVIIETGTVRFTGSFAKMEADPDIVSSHLAV</sequence>
<keyword evidence="5" id="KW-0029">Amino-acid transport</keyword>
<keyword evidence="4 8" id="KW-0067">ATP-binding</keyword>
<reference evidence="8 9" key="1">
    <citation type="journal article" date="2008" name="Appl. Environ. Microbiol.">
        <title>Genomic insights into Mn(II) oxidation by the marine alphaproteobacterium Aurantimonas sp. strain SI85-9A1.</title>
        <authorList>
            <person name="Dick G.J."/>
            <person name="Podell S."/>
            <person name="Johnson H.A."/>
            <person name="Rivera-Espinoza Y."/>
            <person name="Bernier-Latmani R."/>
            <person name="McCarthy J.K."/>
            <person name="Torpey J.W."/>
            <person name="Clement B.G."/>
            <person name="Gaasterland T."/>
            <person name="Tebo B.M."/>
        </authorList>
    </citation>
    <scope>NUCLEOTIDE SEQUENCE [LARGE SCALE GENOMIC DNA]</scope>
    <source>
        <strain evidence="8 9">SI85-9A1</strain>
    </source>
</reference>
<feature type="compositionally biased region" description="Polar residues" evidence="6">
    <location>
        <begin position="1"/>
        <end position="12"/>
    </location>
</feature>
<keyword evidence="3" id="KW-0547">Nucleotide-binding</keyword>
<evidence type="ECO:0000256" key="3">
    <source>
        <dbReference type="ARBA" id="ARBA00022741"/>
    </source>
</evidence>
<dbReference type="AlphaFoldDB" id="Q1YJK8"/>
<keyword evidence="2" id="KW-0813">Transport</keyword>
<dbReference type="InterPro" id="IPR017871">
    <property type="entry name" value="ABC_transporter-like_CS"/>
</dbReference>
<dbReference type="CDD" id="cd03224">
    <property type="entry name" value="ABC_TM1139_LivF_branched"/>
    <property type="match status" value="1"/>
</dbReference>
<proteinExistence type="inferred from homology"/>
<dbReference type="PROSITE" id="PS00211">
    <property type="entry name" value="ABC_TRANSPORTER_1"/>
    <property type="match status" value="1"/>
</dbReference>
<evidence type="ECO:0000256" key="1">
    <source>
        <dbReference type="ARBA" id="ARBA00005417"/>
    </source>
</evidence>
<dbReference type="GO" id="GO:0015807">
    <property type="term" value="P:L-amino acid transport"/>
    <property type="evidence" value="ECO:0007669"/>
    <property type="project" value="TreeGrafter"/>
</dbReference>
<dbReference type="InterPro" id="IPR027417">
    <property type="entry name" value="P-loop_NTPase"/>
</dbReference>
<evidence type="ECO:0000313" key="9">
    <source>
        <dbReference type="Proteomes" id="UP000000321"/>
    </source>
</evidence>
<evidence type="ECO:0000256" key="4">
    <source>
        <dbReference type="ARBA" id="ARBA00022840"/>
    </source>
</evidence>
<dbReference type="PANTHER" id="PTHR43820:SF2">
    <property type="entry name" value="ABC TRANSPORTER ATP-BINDING PROTEIN"/>
    <property type="match status" value="1"/>
</dbReference>
<dbReference type="InterPro" id="IPR052156">
    <property type="entry name" value="BCAA_Transport_ATP-bd_LivF"/>
</dbReference>
<dbReference type="BioCyc" id="AURANTIMONAS:SI859A1_00991-MONOMER"/>
<evidence type="ECO:0000256" key="2">
    <source>
        <dbReference type="ARBA" id="ARBA00022448"/>
    </source>
</evidence>
<keyword evidence="9" id="KW-1185">Reference proteome</keyword>
<dbReference type="InterPro" id="IPR003439">
    <property type="entry name" value="ABC_transporter-like_ATP-bd"/>
</dbReference>
<evidence type="ECO:0000313" key="8">
    <source>
        <dbReference type="EMBL" id="EAS50865.1"/>
    </source>
</evidence>
<comment type="caution">
    <text evidence="8">The sequence shown here is derived from an EMBL/GenBank/DDBJ whole genome shotgun (WGS) entry which is preliminary data.</text>
</comment>
<evidence type="ECO:0000259" key="7">
    <source>
        <dbReference type="PROSITE" id="PS50893"/>
    </source>
</evidence>
<name>Q1YJK8_AURMS</name>
<dbReference type="Gene3D" id="3.40.50.300">
    <property type="entry name" value="P-loop containing nucleotide triphosphate hydrolases"/>
    <property type="match status" value="1"/>
</dbReference>
<dbReference type="InterPro" id="IPR003593">
    <property type="entry name" value="AAA+_ATPase"/>
</dbReference>
<dbReference type="Pfam" id="PF00005">
    <property type="entry name" value="ABC_tran"/>
    <property type="match status" value="1"/>
</dbReference>
<feature type="domain" description="ABC transporter" evidence="7">
    <location>
        <begin position="49"/>
        <end position="280"/>
    </location>
</feature>
<dbReference type="GO" id="GO:0005524">
    <property type="term" value="F:ATP binding"/>
    <property type="evidence" value="ECO:0007669"/>
    <property type="project" value="UniProtKB-KW"/>
</dbReference>
<gene>
    <name evidence="8" type="ORF">SI859A1_00991</name>
</gene>
<dbReference type="HOGENOM" id="CLU_000604_1_2_5"/>
<protein>
    <submittedName>
        <fullName evidence="8">ATP-binding protein, ABC-type branched chain amino acid transporter</fullName>
    </submittedName>
</protein>
<evidence type="ECO:0000256" key="6">
    <source>
        <dbReference type="SAM" id="MobiDB-lite"/>
    </source>
</evidence>